<reference evidence="1" key="1">
    <citation type="submission" date="2014-11" db="EMBL/GenBank/DDBJ databases">
        <authorList>
            <person name="Amaro Gonzalez C."/>
        </authorList>
    </citation>
    <scope>NUCLEOTIDE SEQUENCE</scope>
</reference>
<dbReference type="EMBL" id="GBXM01054651">
    <property type="protein sequence ID" value="JAH53926.1"/>
    <property type="molecule type" value="Transcribed_RNA"/>
</dbReference>
<protein>
    <submittedName>
        <fullName evidence="1">Uncharacterized protein</fullName>
    </submittedName>
</protein>
<sequence>MAQNKNDKTML</sequence>
<reference evidence="1" key="2">
    <citation type="journal article" date="2015" name="Fish Shellfish Immunol.">
        <title>Early steps in the European eel (Anguilla anguilla)-Vibrio vulnificus interaction in the gills: Role of the RtxA13 toxin.</title>
        <authorList>
            <person name="Callol A."/>
            <person name="Pajuelo D."/>
            <person name="Ebbesson L."/>
            <person name="Teles M."/>
            <person name="MacKenzie S."/>
            <person name="Amaro C."/>
        </authorList>
    </citation>
    <scope>NUCLEOTIDE SEQUENCE</scope>
</reference>
<organism evidence="1">
    <name type="scientific">Anguilla anguilla</name>
    <name type="common">European freshwater eel</name>
    <name type="synonym">Muraena anguilla</name>
    <dbReference type="NCBI Taxonomy" id="7936"/>
    <lineage>
        <taxon>Eukaryota</taxon>
        <taxon>Metazoa</taxon>
        <taxon>Chordata</taxon>
        <taxon>Craniata</taxon>
        <taxon>Vertebrata</taxon>
        <taxon>Euteleostomi</taxon>
        <taxon>Actinopterygii</taxon>
        <taxon>Neopterygii</taxon>
        <taxon>Teleostei</taxon>
        <taxon>Anguilliformes</taxon>
        <taxon>Anguillidae</taxon>
        <taxon>Anguilla</taxon>
    </lineage>
</organism>
<evidence type="ECO:0000313" key="1">
    <source>
        <dbReference type="EMBL" id="JAH53926.1"/>
    </source>
</evidence>
<name>A0A0E9TK11_ANGAN</name>
<accession>A0A0E9TK11</accession>
<proteinExistence type="predicted"/>